<feature type="region of interest" description="Disordered" evidence="7">
    <location>
        <begin position="442"/>
        <end position="470"/>
    </location>
</feature>
<comment type="caution">
    <text evidence="10">The sequence shown here is derived from an EMBL/GenBank/DDBJ whole genome shotgun (WGS) entry which is preliminary data.</text>
</comment>
<dbReference type="Gene3D" id="1.20.1250.20">
    <property type="entry name" value="MFS general substrate transporter like domains"/>
    <property type="match status" value="1"/>
</dbReference>
<proteinExistence type="inferred from homology"/>
<organism evidence="10 11">
    <name type="scientific">Streptomyces demainii</name>
    <dbReference type="NCBI Taxonomy" id="588122"/>
    <lineage>
        <taxon>Bacteria</taxon>
        <taxon>Bacillati</taxon>
        <taxon>Actinomycetota</taxon>
        <taxon>Actinomycetes</taxon>
        <taxon>Kitasatosporales</taxon>
        <taxon>Streptomycetaceae</taxon>
        <taxon>Streptomyces</taxon>
    </lineage>
</organism>
<evidence type="ECO:0000256" key="2">
    <source>
        <dbReference type="ARBA" id="ARBA00010992"/>
    </source>
</evidence>
<keyword evidence="11" id="KW-1185">Reference proteome</keyword>
<feature type="transmembrane region" description="Helical" evidence="8">
    <location>
        <begin position="144"/>
        <end position="166"/>
    </location>
</feature>
<feature type="transmembrane region" description="Helical" evidence="8">
    <location>
        <begin position="413"/>
        <end position="432"/>
    </location>
</feature>
<feature type="transmembrane region" description="Helical" evidence="8">
    <location>
        <begin position="292"/>
        <end position="314"/>
    </location>
</feature>
<dbReference type="PANTHER" id="PTHR48020:SF12">
    <property type="entry name" value="PROTON MYO-INOSITOL COTRANSPORTER"/>
    <property type="match status" value="1"/>
</dbReference>
<keyword evidence="4 8" id="KW-0812">Transmembrane</keyword>
<dbReference type="SUPFAM" id="SSF103473">
    <property type="entry name" value="MFS general substrate transporter"/>
    <property type="match status" value="1"/>
</dbReference>
<evidence type="ECO:0000256" key="7">
    <source>
        <dbReference type="SAM" id="MobiDB-lite"/>
    </source>
</evidence>
<dbReference type="PROSITE" id="PS50850">
    <property type="entry name" value="MFS"/>
    <property type="match status" value="1"/>
</dbReference>
<evidence type="ECO:0000256" key="6">
    <source>
        <dbReference type="ARBA" id="ARBA00023136"/>
    </source>
</evidence>
<evidence type="ECO:0000313" key="11">
    <source>
        <dbReference type="Proteomes" id="UP001234880"/>
    </source>
</evidence>
<dbReference type="EMBL" id="JAURUE010000001">
    <property type="protein sequence ID" value="MDP9612342.1"/>
    <property type="molecule type" value="Genomic_DNA"/>
</dbReference>
<dbReference type="PANTHER" id="PTHR48020">
    <property type="entry name" value="PROTON MYO-INOSITOL COTRANSPORTER"/>
    <property type="match status" value="1"/>
</dbReference>
<evidence type="ECO:0000256" key="4">
    <source>
        <dbReference type="ARBA" id="ARBA00022692"/>
    </source>
</evidence>
<evidence type="ECO:0000256" key="5">
    <source>
        <dbReference type="ARBA" id="ARBA00022989"/>
    </source>
</evidence>
<dbReference type="InterPro" id="IPR005829">
    <property type="entry name" value="Sugar_transporter_CS"/>
</dbReference>
<gene>
    <name evidence="10" type="ORF">JOF35_004619</name>
</gene>
<protein>
    <submittedName>
        <fullName evidence="10">MFS transporter</fullName>
    </submittedName>
</protein>
<feature type="transmembrane region" description="Helical" evidence="8">
    <location>
        <begin position="57"/>
        <end position="75"/>
    </location>
</feature>
<dbReference type="InterPro" id="IPR005828">
    <property type="entry name" value="MFS_sugar_transport-like"/>
</dbReference>
<dbReference type="InterPro" id="IPR050814">
    <property type="entry name" value="Myo-inositol_Transporter"/>
</dbReference>
<feature type="transmembrane region" description="Helical" evidence="8">
    <location>
        <begin position="111"/>
        <end position="132"/>
    </location>
</feature>
<feature type="domain" description="Major facilitator superfamily (MFS) profile" evidence="9">
    <location>
        <begin position="20"/>
        <end position="436"/>
    </location>
</feature>
<keyword evidence="3" id="KW-0813">Transport</keyword>
<feature type="transmembrane region" description="Helical" evidence="8">
    <location>
        <begin position="172"/>
        <end position="191"/>
    </location>
</feature>
<dbReference type="InterPro" id="IPR020846">
    <property type="entry name" value="MFS_dom"/>
</dbReference>
<evidence type="ECO:0000256" key="8">
    <source>
        <dbReference type="SAM" id="Phobius"/>
    </source>
</evidence>
<reference evidence="10 11" key="1">
    <citation type="submission" date="2023-07" db="EMBL/GenBank/DDBJ databases">
        <title>Sequencing the genomes of 1000 actinobacteria strains.</title>
        <authorList>
            <person name="Klenk H.-P."/>
        </authorList>
    </citation>
    <scope>NUCLEOTIDE SEQUENCE [LARGE SCALE GENOMIC DNA]</scope>
    <source>
        <strain evidence="10 11">DSM 41600</strain>
    </source>
</reference>
<dbReference type="CDD" id="cd17316">
    <property type="entry name" value="MFS_SV2_like"/>
    <property type="match status" value="1"/>
</dbReference>
<evidence type="ECO:0000256" key="3">
    <source>
        <dbReference type="ARBA" id="ARBA00022448"/>
    </source>
</evidence>
<sequence>MDTRKVPLDDLPTSRFHRKVAVVAAGGPFCDGYLLGIIAVALPAISNDLGTGALGEGLIGASALMGMFVGGLVFGPLTDRLGRSGMYTMNLLVFVVCSALQFFAGDAVSLFLIRFVMGIALGADYPIATALATEFLPRRLRGPVLASLVLVLWVGFTASYAVGYLMDGLGDGAWRWMLASAAVPSLVFLLLRLGTPESPRWLLSVGRTDEARAVVTEHLGPSADFDALVAETRTATPVRKGLPLSGIGELFRRGYGPMLVFCSVFWVCQVAPSFAVKTFQPQLLTSLGVHDALGASVLVQSFAIVGTALGMLVINSLGRRTLLLASMTVFTAALLGLGINPWATGGLVITLFIVFNLAEAAGSALQFVYPNELFPTELRGTGMGVATAVSRIGSAAGTFLLPLTTDRWGTSAGLYIAAGIGMLGLAVSWRMAPETRRLSLARASGAEERGHAPRQPAEHTRPGRPAQEQL</sequence>
<feature type="transmembrane region" description="Helical" evidence="8">
    <location>
        <begin position="20"/>
        <end position="45"/>
    </location>
</feature>
<comment type="similarity">
    <text evidence="2">Belongs to the major facilitator superfamily. Sugar transporter (TC 2.A.1.1) family.</text>
</comment>
<dbReference type="Pfam" id="PF00083">
    <property type="entry name" value="Sugar_tr"/>
    <property type="match status" value="1"/>
</dbReference>
<dbReference type="RefSeq" id="WP_063820184.1">
    <property type="nucleotide sequence ID" value="NZ_JAURUE010000001.1"/>
</dbReference>
<dbReference type="InterPro" id="IPR036259">
    <property type="entry name" value="MFS_trans_sf"/>
</dbReference>
<name>A0ABT9KV84_9ACTN</name>
<evidence type="ECO:0000313" key="10">
    <source>
        <dbReference type="EMBL" id="MDP9612342.1"/>
    </source>
</evidence>
<dbReference type="Proteomes" id="UP001234880">
    <property type="component" value="Unassembled WGS sequence"/>
</dbReference>
<feature type="transmembrane region" description="Helical" evidence="8">
    <location>
        <begin position="87"/>
        <end position="105"/>
    </location>
</feature>
<keyword evidence="5 8" id="KW-1133">Transmembrane helix</keyword>
<evidence type="ECO:0000259" key="9">
    <source>
        <dbReference type="PROSITE" id="PS50850"/>
    </source>
</evidence>
<keyword evidence="6 8" id="KW-0472">Membrane</keyword>
<feature type="transmembrane region" description="Helical" evidence="8">
    <location>
        <begin position="254"/>
        <end position="272"/>
    </location>
</feature>
<feature type="compositionally biased region" description="Basic and acidic residues" evidence="7">
    <location>
        <begin position="445"/>
        <end position="461"/>
    </location>
</feature>
<evidence type="ECO:0000256" key="1">
    <source>
        <dbReference type="ARBA" id="ARBA00004651"/>
    </source>
</evidence>
<dbReference type="PROSITE" id="PS00217">
    <property type="entry name" value="SUGAR_TRANSPORT_2"/>
    <property type="match status" value="1"/>
</dbReference>
<comment type="subcellular location">
    <subcellularLocation>
        <location evidence="1">Cell membrane</location>
        <topology evidence="1">Multi-pass membrane protein</topology>
    </subcellularLocation>
</comment>
<accession>A0ABT9KV84</accession>